<keyword evidence="4" id="KW-1185">Reference proteome</keyword>
<sequence length="597" mass="65786">MDISKLDSEKLYYSFVSGAQEVIKNKNSLNEINVFPVADGDTGSNLSSTMHAIILDAKISGSVKETMNSIADAALTGARGNSGIIIAQYINGIFLSLMDEETITIPSFAETVKNAVPYAYQAISDPVEGTIITVIREWADAVYSHKDLSANFSELFSKSLITANKSLEATTSRLKVLQDSKVVDSGAKGFVYFLQGFATFLRTGKVDLEANDEPEDLSFNEELIHSQGEIHHRYCTEALLSGDSIDLEALKAELALYGDSLIVAGNNHKARIHIHANAPEQVFQVLRKKGIILQQKADDMVRQNESAFDRKYDTALITDSIADIPQAMLDHYQVHMLPLNLNFDNTSYLDKVTMTPELFYPLLEEAIEYPKSSQPNPIVVEKYLETVLSHYDKVIILTVAKEQSGTNSVFQNAVSKKLHEGKKIAVIDSKRNSGAEGLLVMKAAEMIAAETPFDEIVGAIERLRDRTNIFVSVKNLKYMVRSGRLGKISGFAAMSINLKPVVSIDAQGKGSIAEKAFSEKGNEKKLFRLLEKVNAQEKISRYAIVHANNPEKAEAYRERSVILLGKEPEYIMNISTIVGMSAGVGTVAISYMCEEEA</sequence>
<evidence type="ECO:0000259" key="2">
    <source>
        <dbReference type="PROSITE" id="PS51480"/>
    </source>
</evidence>
<evidence type="ECO:0000313" key="4">
    <source>
        <dbReference type="Proteomes" id="UP000244161"/>
    </source>
</evidence>
<evidence type="ECO:0000313" key="3">
    <source>
        <dbReference type="EMBL" id="PTQ84642.1"/>
    </source>
</evidence>
<feature type="domain" description="DhaL" evidence="2">
    <location>
        <begin position="9"/>
        <end position="199"/>
    </location>
</feature>
<dbReference type="PROSITE" id="PS51482">
    <property type="entry name" value="DEGV"/>
    <property type="match status" value="1"/>
</dbReference>
<dbReference type="SMART" id="SM01120">
    <property type="entry name" value="Dak2"/>
    <property type="match status" value="1"/>
</dbReference>
<dbReference type="GO" id="GO:0006071">
    <property type="term" value="P:glycerol metabolic process"/>
    <property type="evidence" value="ECO:0007669"/>
    <property type="project" value="InterPro"/>
</dbReference>
<dbReference type="Pfam" id="PF02645">
    <property type="entry name" value="DegV"/>
    <property type="match status" value="1"/>
</dbReference>
<dbReference type="SUPFAM" id="SSF101473">
    <property type="entry name" value="DhaL-like"/>
    <property type="match status" value="1"/>
</dbReference>
<dbReference type="GO" id="GO:0008289">
    <property type="term" value="F:lipid binding"/>
    <property type="evidence" value="ECO:0007669"/>
    <property type="project" value="UniProtKB-KW"/>
</dbReference>
<dbReference type="PROSITE" id="PS51480">
    <property type="entry name" value="DHAL"/>
    <property type="match status" value="1"/>
</dbReference>
<gene>
    <name evidence="3" type="ORF">C8U37_1079</name>
</gene>
<dbReference type="InterPro" id="IPR004007">
    <property type="entry name" value="DhaL_dom"/>
</dbReference>
<organism evidence="3 4">
    <name type="scientific">Trichococcus patagoniensis</name>
    <dbReference type="NCBI Taxonomy" id="382641"/>
    <lineage>
        <taxon>Bacteria</taxon>
        <taxon>Bacillati</taxon>
        <taxon>Bacillota</taxon>
        <taxon>Bacilli</taxon>
        <taxon>Lactobacillales</taxon>
        <taxon>Carnobacteriaceae</taxon>
        <taxon>Trichococcus</taxon>
    </lineage>
</organism>
<dbReference type="Gene3D" id="1.25.40.340">
    <property type="match status" value="1"/>
</dbReference>
<dbReference type="InterPro" id="IPR048394">
    <property type="entry name" value="FakA-like_M"/>
</dbReference>
<evidence type="ECO:0000256" key="1">
    <source>
        <dbReference type="ARBA" id="ARBA00023121"/>
    </source>
</evidence>
<dbReference type="RefSeq" id="WP_108032319.1">
    <property type="nucleotide sequence ID" value="NZ_QAOM01000007.1"/>
</dbReference>
<proteinExistence type="predicted"/>
<dbReference type="NCBIfam" id="TIGR00762">
    <property type="entry name" value="DegV"/>
    <property type="match status" value="1"/>
</dbReference>
<dbReference type="AlphaFoldDB" id="A0A2T5ILD7"/>
<dbReference type="SUPFAM" id="SSF82549">
    <property type="entry name" value="DAK1/DegV-like"/>
    <property type="match status" value="1"/>
</dbReference>
<dbReference type="PANTHER" id="PTHR33434">
    <property type="entry name" value="DEGV DOMAIN-CONTAINING PROTEIN DR_1986-RELATED"/>
    <property type="match status" value="1"/>
</dbReference>
<dbReference type="Gene3D" id="3.30.1180.10">
    <property type="match status" value="1"/>
</dbReference>
<dbReference type="GO" id="GO:0004371">
    <property type="term" value="F:glycerone kinase activity"/>
    <property type="evidence" value="ECO:0007669"/>
    <property type="project" value="InterPro"/>
</dbReference>
<dbReference type="SMART" id="SM01121">
    <property type="entry name" value="Dak1_2"/>
    <property type="match status" value="1"/>
</dbReference>
<dbReference type="OrthoDB" id="9760324at2"/>
<comment type="caution">
    <text evidence="3">The sequence shown here is derived from an EMBL/GenBank/DDBJ whole genome shotgun (WGS) entry which is preliminary data.</text>
</comment>
<protein>
    <recommendedName>
        <fullName evidence="2">DhaL domain-containing protein</fullName>
    </recommendedName>
</protein>
<dbReference type="InterPro" id="IPR033470">
    <property type="entry name" value="FakA-like_C"/>
</dbReference>
<dbReference type="Pfam" id="PF02734">
    <property type="entry name" value="Dak2"/>
    <property type="match status" value="1"/>
</dbReference>
<dbReference type="Proteomes" id="UP000244161">
    <property type="component" value="Unassembled WGS sequence"/>
</dbReference>
<reference evidence="3 4" key="1">
    <citation type="submission" date="2018-04" db="EMBL/GenBank/DDBJ databases">
        <title>Genomic Encyclopedia of Archaeal and Bacterial Type Strains, Phase II (KMG-II): from individual species to whole genera.</title>
        <authorList>
            <person name="Goeker M."/>
        </authorList>
    </citation>
    <scope>NUCLEOTIDE SEQUENCE [LARGE SCALE GENOMIC DNA]</scope>
    <source>
        <strain evidence="3 4">DSM 18806</strain>
    </source>
</reference>
<accession>A0A2T5ILD7</accession>
<dbReference type="Pfam" id="PF21645">
    <property type="entry name" value="FakA-like_M"/>
    <property type="match status" value="1"/>
</dbReference>
<dbReference type="InterPro" id="IPR003797">
    <property type="entry name" value="DegV"/>
</dbReference>
<dbReference type="Gene3D" id="3.40.50.10170">
    <property type="match status" value="1"/>
</dbReference>
<dbReference type="PANTHER" id="PTHR33434:SF8">
    <property type="entry name" value="DEGV DOMAIN-CONTAINING PROTEIN SPR1019"/>
    <property type="match status" value="1"/>
</dbReference>
<dbReference type="EMBL" id="QAOM01000007">
    <property type="protein sequence ID" value="PTQ84642.1"/>
    <property type="molecule type" value="Genomic_DNA"/>
</dbReference>
<dbReference type="InterPro" id="IPR036117">
    <property type="entry name" value="DhaL_dom_sf"/>
</dbReference>
<name>A0A2T5ILD7_9LACT</name>
<keyword evidence="1" id="KW-0446">Lipid-binding</keyword>
<dbReference type="InterPro" id="IPR050270">
    <property type="entry name" value="DegV_domain_contain"/>
</dbReference>
<dbReference type="InterPro" id="IPR043168">
    <property type="entry name" value="DegV_C"/>
</dbReference>